<evidence type="ECO:0008006" key="6">
    <source>
        <dbReference type="Google" id="ProtNLM"/>
    </source>
</evidence>
<reference evidence="2 4" key="1">
    <citation type="submission" date="2015-02" db="EMBL/GenBank/DDBJ databases">
        <authorList>
            <person name="Chooi Y.-H."/>
        </authorList>
    </citation>
    <scope>NUCLEOTIDE SEQUENCE [LARGE SCALE GENOMIC DNA]</scope>
    <source>
        <strain evidence="2">E3</strain>
    </source>
</reference>
<sequence length="346" mass="37051">MSRVRKKRENQVYIKDVDEWMATVGKPGLLVAELYAPHFGPCETMFPVIDEIMTSLDNVDRGDEVRWAIVNVSKLEDDKAAANAEDALKRQETKATKDKERAEMGAEEQQPATPEAEPEDDDPVGEVHMDTTIPYLEKYSGFCHPAPMYIFFRNGRVLEELRGANPPKLEELVRQMIDQKDEPAPVVEPAISIQTTRRGSMSLEAPGDEPEPDNEPESQTEGMAGADGPPLPTEPTPDDTTVAPPAEHPGVPPQDQQVSSPDQPIATPEVGPEVPPQEQPGAPPAAAQDPPPTATAAEANGPIADPGSEPKHAEAGNAVAAAPEPMPGSAPTETTTVLPNEPSAIA</sequence>
<feature type="compositionally biased region" description="Low complexity" evidence="1">
    <location>
        <begin position="253"/>
        <end position="272"/>
    </location>
</feature>
<dbReference type="OMA" id="DEWMATV"/>
<proteinExistence type="predicted"/>
<organism evidence="2 4">
    <name type="scientific">Plasmodiophora brassicae</name>
    <name type="common">Clubroot disease agent</name>
    <dbReference type="NCBI Taxonomy" id="37360"/>
    <lineage>
        <taxon>Eukaryota</taxon>
        <taxon>Sar</taxon>
        <taxon>Rhizaria</taxon>
        <taxon>Endomyxa</taxon>
        <taxon>Phytomyxea</taxon>
        <taxon>Plasmodiophorida</taxon>
        <taxon>Plasmodiophoridae</taxon>
        <taxon>Plasmodiophora</taxon>
    </lineage>
</organism>
<dbReference type="Proteomes" id="UP000290189">
    <property type="component" value="Unassembled WGS sequence"/>
</dbReference>
<name>A0A0G4J6R2_PLABS</name>
<dbReference type="EMBL" id="CDSF01000144">
    <property type="protein sequence ID" value="CEP03192.1"/>
    <property type="molecule type" value="Genomic_DNA"/>
</dbReference>
<dbReference type="AlphaFoldDB" id="A0A0G4J6R2"/>
<dbReference type="EMBL" id="OVEO01000004">
    <property type="protein sequence ID" value="SPQ95434.1"/>
    <property type="molecule type" value="Genomic_DNA"/>
</dbReference>
<accession>A0A0G4J6R2</accession>
<dbReference type="InterPro" id="IPR036249">
    <property type="entry name" value="Thioredoxin-like_sf"/>
</dbReference>
<feature type="region of interest" description="Disordered" evidence="1">
    <location>
        <begin position="81"/>
        <end position="127"/>
    </location>
</feature>
<gene>
    <name evidence="2" type="ORF">PBRA_002952</name>
    <name evidence="3" type="ORF">PLBR_LOCUS2649</name>
</gene>
<keyword evidence="4" id="KW-1185">Reference proteome</keyword>
<evidence type="ECO:0000313" key="5">
    <source>
        <dbReference type="Proteomes" id="UP000290189"/>
    </source>
</evidence>
<keyword evidence="3" id="KW-0496">Mitochondrion</keyword>
<feature type="region of interest" description="Disordered" evidence="1">
    <location>
        <begin position="180"/>
        <end position="346"/>
    </location>
</feature>
<dbReference type="OrthoDB" id="10263751at2759"/>
<reference evidence="3 5" key="2">
    <citation type="submission" date="2018-03" db="EMBL/GenBank/DDBJ databases">
        <authorList>
            <person name="Fogelqvist J."/>
        </authorList>
    </citation>
    <scope>NUCLEOTIDE SEQUENCE [LARGE SCALE GENOMIC DNA]</scope>
</reference>
<protein>
    <recommendedName>
        <fullName evidence="6">Thioredoxin domain-containing protein</fullName>
    </recommendedName>
</protein>
<feature type="compositionally biased region" description="Basic and acidic residues" evidence="1">
    <location>
        <begin position="81"/>
        <end position="104"/>
    </location>
</feature>
<evidence type="ECO:0000313" key="4">
    <source>
        <dbReference type="Proteomes" id="UP000039324"/>
    </source>
</evidence>
<evidence type="ECO:0000313" key="2">
    <source>
        <dbReference type="EMBL" id="CEP03192.1"/>
    </source>
</evidence>
<dbReference type="Gene3D" id="3.40.30.10">
    <property type="entry name" value="Glutaredoxin"/>
    <property type="match status" value="1"/>
</dbReference>
<evidence type="ECO:0000256" key="1">
    <source>
        <dbReference type="SAM" id="MobiDB-lite"/>
    </source>
</evidence>
<geneLocation type="mitochondrion" evidence="3"/>
<evidence type="ECO:0000313" key="3">
    <source>
        <dbReference type="EMBL" id="SPQ95434.1"/>
    </source>
</evidence>
<dbReference type="Proteomes" id="UP000039324">
    <property type="component" value="Unassembled WGS sequence"/>
</dbReference>
<dbReference type="SUPFAM" id="SSF52833">
    <property type="entry name" value="Thioredoxin-like"/>
    <property type="match status" value="1"/>
</dbReference>
<feature type="compositionally biased region" description="Pro residues" evidence="1">
    <location>
        <begin position="273"/>
        <end position="293"/>
    </location>
</feature>
<feature type="compositionally biased region" description="Acidic residues" evidence="1">
    <location>
        <begin position="206"/>
        <end position="218"/>
    </location>
</feature>